<protein>
    <submittedName>
        <fullName evidence="2">Uncharacterized protein</fullName>
    </submittedName>
</protein>
<dbReference type="Gramene" id="OGLUM11G19540.1">
    <property type="protein sequence ID" value="OGLUM11G19540.1"/>
    <property type="gene ID" value="OGLUM11G19540"/>
</dbReference>
<reference evidence="2" key="1">
    <citation type="submission" date="2015-04" db="UniProtKB">
        <authorList>
            <consortium name="EnsemblPlants"/>
        </authorList>
    </citation>
    <scope>IDENTIFICATION</scope>
</reference>
<evidence type="ECO:0000313" key="3">
    <source>
        <dbReference type="Proteomes" id="UP000026961"/>
    </source>
</evidence>
<proteinExistence type="predicted"/>
<organism evidence="2">
    <name type="scientific">Oryza glumipatula</name>
    <dbReference type="NCBI Taxonomy" id="40148"/>
    <lineage>
        <taxon>Eukaryota</taxon>
        <taxon>Viridiplantae</taxon>
        <taxon>Streptophyta</taxon>
        <taxon>Embryophyta</taxon>
        <taxon>Tracheophyta</taxon>
        <taxon>Spermatophyta</taxon>
        <taxon>Magnoliopsida</taxon>
        <taxon>Liliopsida</taxon>
        <taxon>Poales</taxon>
        <taxon>Poaceae</taxon>
        <taxon>BOP clade</taxon>
        <taxon>Oryzoideae</taxon>
        <taxon>Oryzeae</taxon>
        <taxon>Oryzinae</taxon>
        <taxon>Oryza</taxon>
    </lineage>
</organism>
<feature type="compositionally biased region" description="Gly residues" evidence="1">
    <location>
        <begin position="51"/>
        <end position="64"/>
    </location>
</feature>
<feature type="region of interest" description="Disordered" evidence="1">
    <location>
        <begin position="42"/>
        <end position="64"/>
    </location>
</feature>
<sequence length="64" mass="6881">MQRDRQKSITSGLNIKIWVFGLALDRSYKGLRVPWPWSIASREHATKEGRGGSGAVPAKGGGGS</sequence>
<keyword evidence="3" id="KW-1185">Reference proteome</keyword>
<evidence type="ECO:0000256" key="1">
    <source>
        <dbReference type="SAM" id="MobiDB-lite"/>
    </source>
</evidence>
<accession>A0A0E0BLB1</accession>
<evidence type="ECO:0000313" key="2">
    <source>
        <dbReference type="EnsemblPlants" id="OGLUM11G19540.1"/>
    </source>
</evidence>
<name>A0A0E0BLB1_9ORYZ</name>
<dbReference type="Proteomes" id="UP000026961">
    <property type="component" value="Chromosome 11"/>
</dbReference>
<reference evidence="2" key="2">
    <citation type="submission" date="2018-05" db="EMBL/GenBank/DDBJ databases">
        <title>OgluRS3 (Oryza glumaepatula Reference Sequence Version 3).</title>
        <authorList>
            <person name="Zhang J."/>
            <person name="Kudrna D."/>
            <person name="Lee S."/>
            <person name="Talag J."/>
            <person name="Welchert J."/>
            <person name="Wing R.A."/>
        </authorList>
    </citation>
    <scope>NUCLEOTIDE SEQUENCE [LARGE SCALE GENOMIC DNA]</scope>
</reference>
<dbReference type="AlphaFoldDB" id="A0A0E0BLB1"/>
<dbReference type="HOGENOM" id="CLU_2871272_0_0_1"/>
<dbReference type="EnsemblPlants" id="OGLUM11G19540.1">
    <property type="protein sequence ID" value="OGLUM11G19540.1"/>
    <property type="gene ID" value="OGLUM11G19540"/>
</dbReference>